<comment type="caution">
    <text evidence="2">The sequence shown here is derived from an EMBL/GenBank/DDBJ whole genome shotgun (WGS) entry which is preliminary data.</text>
</comment>
<dbReference type="GO" id="GO:0016082">
    <property type="term" value="P:synaptic vesicle priming"/>
    <property type="evidence" value="ECO:0007669"/>
    <property type="project" value="TreeGrafter"/>
</dbReference>
<dbReference type="GO" id="GO:0005886">
    <property type="term" value="C:plasma membrane"/>
    <property type="evidence" value="ECO:0007669"/>
    <property type="project" value="TreeGrafter"/>
</dbReference>
<dbReference type="InterPro" id="IPR011993">
    <property type="entry name" value="PH-like_dom_sf"/>
</dbReference>
<reference evidence="2 3" key="1">
    <citation type="submission" date="2019-01" db="EMBL/GenBank/DDBJ databases">
        <title>A draft genome assembly of the solar-powered sea slug Elysia chlorotica.</title>
        <authorList>
            <person name="Cai H."/>
            <person name="Li Q."/>
            <person name="Fang X."/>
            <person name="Li J."/>
            <person name="Curtis N.E."/>
            <person name="Altenburger A."/>
            <person name="Shibata T."/>
            <person name="Feng M."/>
            <person name="Maeda T."/>
            <person name="Schwartz J.A."/>
            <person name="Shigenobu S."/>
            <person name="Lundholm N."/>
            <person name="Nishiyama T."/>
            <person name="Yang H."/>
            <person name="Hasebe M."/>
            <person name="Li S."/>
            <person name="Pierce S.K."/>
            <person name="Wang J."/>
        </authorList>
    </citation>
    <scope>NUCLEOTIDE SEQUENCE [LARGE SCALE GENOMIC DNA]</scope>
    <source>
        <strain evidence="2">EC2010</strain>
        <tissue evidence="2">Whole organism of an adult</tissue>
    </source>
</reference>
<feature type="non-terminal residue" evidence="2">
    <location>
        <position position="395"/>
    </location>
</feature>
<keyword evidence="1" id="KW-0677">Repeat</keyword>
<accession>A0A433TBK0</accession>
<dbReference type="OrthoDB" id="10009801at2759"/>
<gene>
    <name evidence="2" type="ORF">EGW08_013242</name>
</gene>
<keyword evidence="3" id="KW-1185">Reference proteome</keyword>
<dbReference type="GO" id="GO:0005484">
    <property type="term" value="F:SNAP receptor activity"/>
    <property type="evidence" value="ECO:0007669"/>
    <property type="project" value="TreeGrafter"/>
</dbReference>
<dbReference type="GO" id="GO:0031629">
    <property type="term" value="P:synaptic vesicle fusion to presynaptic active zone membrane"/>
    <property type="evidence" value="ECO:0007669"/>
    <property type="project" value="TreeGrafter"/>
</dbReference>
<evidence type="ECO:0000313" key="2">
    <source>
        <dbReference type="EMBL" id="RUS78985.1"/>
    </source>
</evidence>
<evidence type="ECO:0000256" key="1">
    <source>
        <dbReference type="ARBA" id="ARBA00022737"/>
    </source>
</evidence>
<organism evidence="2 3">
    <name type="scientific">Elysia chlorotica</name>
    <name type="common">Eastern emerald elysia</name>
    <name type="synonym">Sea slug</name>
    <dbReference type="NCBI Taxonomy" id="188477"/>
    <lineage>
        <taxon>Eukaryota</taxon>
        <taxon>Metazoa</taxon>
        <taxon>Spiralia</taxon>
        <taxon>Lophotrochozoa</taxon>
        <taxon>Mollusca</taxon>
        <taxon>Gastropoda</taxon>
        <taxon>Heterobranchia</taxon>
        <taxon>Euthyneura</taxon>
        <taxon>Panpulmonata</taxon>
        <taxon>Sacoglossa</taxon>
        <taxon>Placobranchoidea</taxon>
        <taxon>Plakobranchidae</taxon>
        <taxon>Elysia</taxon>
    </lineage>
</organism>
<dbReference type="Gene3D" id="2.30.29.30">
    <property type="entry name" value="Pleckstrin-homology domain (PH domain)/Phosphotyrosine-binding domain (PTB)"/>
    <property type="match status" value="1"/>
</dbReference>
<sequence>MSEKHSHGACIRSWDASYYDTSVQKWFYGQLKLATNELIFVVNNAEDLNHKPRNYSLDFADISCINKAMSSMIFPALTARTKNNQVHWFASFQDRNNTFVVISHFFEASLLTNGPGSLSSNKGLSSQRTALGTALLKSVQDSDVTLREAASSLSQQTKQLATMACTMQDMQEDLVVAERITNGLNSWMGRWKMPKSDRPGELIFLNDNDIPDVVDVEVLFTKLLSSRVGTQTCGVCQVECNGITILDMKQKVIHHFKWSEVSRVRAVSPWEIMVTQYLIGQPDLSYNIVSIHMPIILSKVAKFAGTKLEYIEPSSSITCVGKFYPTSSLQFQEQKVISDAEIDELSATLNNIKATALAVKSEQESQLEDIDELTSSVVKANDRIRTMNKTMGKLL</sequence>
<dbReference type="EMBL" id="RQTK01000478">
    <property type="protein sequence ID" value="RUS78985.1"/>
    <property type="molecule type" value="Genomic_DNA"/>
</dbReference>
<protein>
    <recommendedName>
        <fullName evidence="4">Synaptosomal-associated protein 47</fullName>
    </recommendedName>
</protein>
<dbReference type="AlphaFoldDB" id="A0A433TBK0"/>
<dbReference type="SUPFAM" id="SSF58038">
    <property type="entry name" value="SNARE fusion complex"/>
    <property type="match status" value="1"/>
</dbReference>
<dbReference type="Gene3D" id="1.20.5.110">
    <property type="match status" value="1"/>
</dbReference>
<dbReference type="PANTHER" id="PTHR19305">
    <property type="entry name" value="SYNAPTOSOMAL ASSOCIATED PROTEIN"/>
    <property type="match status" value="1"/>
</dbReference>
<proteinExistence type="predicted"/>
<dbReference type="GO" id="GO:0031201">
    <property type="term" value="C:SNARE complex"/>
    <property type="evidence" value="ECO:0007669"/>
    <property type="project" value="TreeGrafter"/>
</dbReference>
<evidence type="ECO:0008006" key="4">
    <source>
        <dbReference type="Google" id="ProtNLM"/>
    </source>
</evidence>
<dbReference type="GO" id="GO:0098793">
    <property type="term" value="C:presynapse"/>
    <property type="evidence" value="ECO:0007669"/>
    <property type="project" value="GOC"/>
</dbReference>
<dbReference type="PANTHER" id="PTHR19305:SF1">
    <property type="entry name" value="SYNAPTOSOMAL-ASSOCIATED PROTEIN 47"/>
    <property type="match status" value="1"/>
</dbReference>
<dbReference type="Proteomes" id="UP000271974">
    <property type="component" value="Unassembled WGS sequence"/>
</dbReference>
<evidence type="ECO:0000313" key="3">
    <source>
        <dbReference type="Proteomes" id="UP000271974"/>
    </source>
</evidence>
<dbReference type="STRING" id="188477.A0A433TBK0"/>
<dbReference type="GO" id="GO:0019905">
    <property type="term" value="F:syntaxin binding"/>
    <property type="evidence" value="ECO:0007669"/>
    <property type="project" value="TreeGrafter"/>
</dbReference>
<name>A0A433TBK0_ELYCH</name>